<keyword evidence="1" id="KW-0732">Signal</keyword>
<gene>
    <name evidence="2" type="ORF">ILEXP_LOCUS56234</name>
</gene>
<name>A0ABC8UXJ0_9AQUA</name>
<proteinExistence type="predicted"/>
<feature type="signal peptide" evidence="1">
    <location>
        <begin position="1"/>
        <end position="19"/>
    </location>
</feature>
<protein>
    <submittedName>
        <fullName evidence="2">Uncharacterized protein</fullName>
    </submittedName>
</protein>
<reference evidence="2 3" key="1">
    <citation type="submission" date="2024-02" db="EMBL/GenBank/DDBJ databases">
        <authorList>
            <person name="Vignale AGUSTIN F."/>
            <person name="Sosa J E."/>
            <person name="Modenutti C."/>
        </authorList>
    </citation>
    <scope>NUCLEOTIDE SEQUENCE [LARGE SCALE GENOMIC DNA]</scope>
</reference>
<sequence>MAWIMHFFMLTPLTTLINSHHLTPQLLCSHQSGQCIEDILLEYELVMGIPDPPSLPAIGRYP</sequence>
<keyword evidence="3" id="KW-1185">Reference proteome</keyword>
<evidence type="ECO:0000256" key="1">
    <source>
        <dbReference type="SAM" id="SignalP"/>
    </source>
</evidence>
<comment type="caution">
    <text evidence="2">The sequence shown here is derived from an EMBL/GenBank/DDBJ whole genome shotgun (WGS) entry which is preliminary data.</text>
</comment>
<dbReference type="EMBL" id="CAUOFW020009446">
    <property type="protein sequence ID" value="CAK9185798.1"/>
    <property type="molecule type" value="Genomic_DNA"/>
</dbReference>
<organism evidence="2 3">
    <name type="scientific">Ilex paraguariensis</name>
    <name type="common">yerba mate</name>
    <dbReference type="NCBI Taxonomy" id="185542"/>
    <lineage>
        <taxon>Eukaryota</taxon>
        <taxon>Viridiplantae</taxon>
        <taxon>Streptophyta</taxon>
        <taxon>Embryophyta</taxon>
        <taxon>Tracheophyta</taxon>
        <taxon>Spermatophyta</taxon>
        <taxon>Magnoliopsida</taxon>
        <taxon>eudicotyledons</taxon>
        <taxon>Gunneridae</taxon>
        <taxon>Pentapetalae</taxon>
        <taxon>asterids</taxon>
        <taxon>campanulids</taxon>
        <taxon>Aquifoliales</taxon>
        <taxon>Aquifoliaceae</taxon>
        <taxon>Ilex</taxon>
    </lineage>
</organism>
<dbReference type="AlphaFoldDB" id="A0ABC8UXJ0"/>
<evidence type="ECO:0000313" key="2">
    <source>
        <dbReference type="EMBL" id="CAK9185798.1"/>
    </source>
</evidence>
<dbReference type="Proteomes" id="UP001642360">
    <property type="component" value="Unassembled WGS sequence"/>
</dbReference>
<accession>A0ABC8UXJ0</accession>
<feature type="chain" id="PRO_5044885523" evidence="1">
    <location>
        <begin position="20"/>
        <end position="62"/>
    </location>
</feature>
<evidence type="ECO:0000313" key="3">
    <source>
        <dbReference type="Proteomes" id="UP001642360"/>
    </source>
</evidence>